<dbReference type="EMBL" id="CP093313">
    <property type="protein sequence ID" value="UWZ82332.1"/>
    <property type="molecule type" value="Genomic_DNA"/>
</dbReference>
<dbReference type="PROSITE" id="PS00138">
    <property type="entry name" value="SUBTILASE_SER"/>
    <property type="match status" value="1"/>
</dbReference>
<evidence type="ECO:0000256" key="3">
    <source>
        <dbReference type="ARBA" id="ARBA00022723"/>
    </source>
</evidence>
<keyword evidence="6" id="KW-0106">Calcium</keyword>
<keyword evidence="2" id="KW-0645">Protease</keyword>
<dbReference type="RefSeq" id="WP_260791516.1">
    <property type="nucleotide sequence ID" value="NZ_CP093313.1"/>
</dbReference>
<dbReference type="InterPro" id="IPR036852">
    <property type="entry name" value="Peptidase_S8/S53_dom_sf"/>
</dbReference>
<dbReference type="PROSITE" id="PS51695">
    <property type="entry name" value="SEDOLISIN"/>
    <property type="match status" value="1"/>
</dbReference>
<organism evidence="11 12">
    <name type="scientific">Occallatibacter riparius</name>
    <dbReference type="NCBI Taxonomy" id="1002689"/>
    <lineage>
        <taxon>Bacteria</taxon>
        <taxon>Pseudomonadati</taxon>
        <taxon>Acidobacteriota</taxon>
        <taxon>Terriglobia</taxon>
        <taxon>Terriglobales</taxon>
        <taxon>Acidobacteriaceae</taxon>
        <taxon>Occallatibacter</taxon>
    </lineage>
</organism>
<keyword evidence="12" id="KW-1185">Reference proteome</keyword>
<feature type="transmembrane region" description="Helical" evidence="8">
    <location>
        <begin position="1209"/>
        <end position="1227"/>
    </location>
</feature>
<dbReference type="KEGG" id="orp:MOP44_17335"/>
<dbReference type="PANTHER" id="PTHR14218">
    <property type="entry name" value="PROTEASE S8 TRIPEPTIDYL PEPTIDASE I CLN2"/>
    <property type="match status" value="1"/>
</dbReference>
<keyword evidence="9" id="KW-0732">Signal</keyword>
<keyword evidence="3" id="KW-0479">Metal-binding</keyword>
<sequence length="1274" mass="127558">MRTRFLTCLAAGVVALATALHAQVSSVTPRIVSPIDDQSLTMLKGNIAPVARAEFDKGKASPSTQLRNVRLVLSRSPEQQAALETLMAAQLDKNSPEYHHWLTPAEFNRRFGAADSDVAAITAWLQSQGLTVEKATSTGSSLAFSGTISQIENAFHLSMHAFQREGIDFIANVSEPKIPSALTTVVAGVAGLSTYAPKPHLVKGRSGMFNPGSGFAEASSPVRSPRPELTLSGPFLWITPADAATMYNTPNSYNGNFSIANGSYTGTGVTIGIGGVNDISPTTVVNYRNRFLNGDSTAPIITNIDGSAVIDPLGATDEAYIDNELAGGLAPGATIHFYTANPKTDGGISTVINQVINDNSVDIFSLSFGLCEMGFSTADNQANNDAWKQMAMQGIAVTVSTGDSGAAGCDNPSTPQGAATPYASYGLQVNGLASTPFNIAVGGTDTYGLLSAFSTYVNNNQSDTNSYRSVLSYIPEATWNDSTMFNGHLSGNVPNGYDTSQTNIVGGSGGASSCSTQSTTGACVSGYAKPSWQRGPGVPNDHVRDLPDVSLMAGNGNNNAAWLVCTDDSAGVSGTTYTNDCSTQGGNFYFSGFGGTSTSAPAFAGILALVQESQGGAGHRLGGDALKTLYDMFNGTHASAVFHDTTQGNISVYCSNGTPDCKANTAGYNFLTGYDTTSGYDLATGMGSVDATNLIKYWSSAIGSTASTITVTPSRSSITTADSLTVHVTVSGGSGTPTGTVSLSGGGYTSSEVALDGTGKASFTVPAGSFSTGTVTLTVAYSGDTTYASTTGTGSVTVTPVLLTPMVTVTPASSSIFVDQSLSVTVKVAGSGATPTGTVTLTSGSYTSAATSLASGSATITIPASTLAVGSATLTATYSGDSAYKTATGAGSVTVAARVTPTVTVTPASSSIFVNQPLSVTVNVAGSSGTPTGTVTLSGGGYTSAATTLASGSATINIPANSLTVGAVTLSVSYSGDTVYATATGTSSVTVKALTPLTPTVTVIPASSSLDPSQSLDVTVKVTGAGATPTGTVKLSSGSYTSAATTLSSGSATITIPANTFSPVGSVTLTAAYSGDSVYTAGTGTGTVTINAPYSMKATTPAAINAGGSATSTVTVTSDGVYSGTVAMACSLTSSPAGAQHAPSCSVSTGSSLTFDASHTTGTTTLNILTTAPTSANLDRRGLPGLTGAGGAVLALLAFFGIPARRRAWRAMLGLLVLIAALSSLSACGGSHGSTGGGGGTPGTTAGTYTFTVTGTGTPAVTPAPTATVTLTVN</sequence>
<evidence type="ECO:0000256" key="6">
    <source>
        <dbReference type="ARBA" id="ARBA00022837"/>
    </source>
</evidence>
<dbReference type="Gene3D" id="2.60.40.10">
    <property type="entry name" value="Immunoglobulins"/>
    <property type="match status" value="3"/>
</dbReference>
<keyword evidence="5" id="KW-0720">Serine protease</keyword>
<dbReference type="AlphaFoldDB" id="A0A9J7BH83"/>
<dbReference type="InterPro" id="IPR050819">
    <property type="entry name" value="Tripeptidyl-peptidase_I"/>
</dbReference>
<dbReference type="GO" id="GO:0046872">
    <property type="term" value="F:metal ion binding"/>
    <property type="evidence" value="ECO:0007669"/>
    <property type="project" value="UniProtKB-KW"/>
</dbReference>
<dbReference type="InterPro" id="IPR030400">
    <property type="entry name" value="Sedolisin_dom"/>
</dbReference>
<keyword evidence="4" id="KW-0378">Hydrolase</keyword>
<evidence type="ECO:0000256" key="8">
    <source>
        <dbReference type="SAM" id="Phobius"/>
    </source>
</evidence>
<accession>A0A9J7BH83</accession>
<dbReference type="CDD" id="cd11377">
    <property type="entry name" value="Pro-peptidase_S53"/>
    <property type="match status" value="1"/>
</dbReference>
<evidence type="ECO:0000256" key="4">
    <source>
        <dbReference type="ARBA" id="ARBA00022801"/>
    </source>
</evidence>
<comment type="cofactor">
    <cofactor evidence="1">
        <name>Ca(2+)</name>
        <dbReference type="ChEBI" id="CHEBI:29108"/>
    </cofactor>
</comment>
<feature type="signal peptide" evidence="9">
    <location>
        <begin position="1"/>
        <end position="22"/>
    </location>
</feature>
<feature type="chain" id="PRO_5039912702" evidence="9">
    <location>
        <begin position="23"/>
        <end position="1274"/>
    </location>
</feature>
<dbReference type="GO" id="GO:0008240">
    <property type="term" value="F:tripeptidyl-peptidase activity"/>
    <property type="evidence" value="ECO:0007669"/>
    <property type="project" value="TreeGrafter"/>
</dbReference>
<evidence type="ECO:0000259" key="10">
    <source>
        <dbReference type="PROSITE" id="PS51695"/>
    </source>
</evidence>
<gene>
    <name evidence="11" type="ORF">MOP44_17335</name>
</gene>
<dbReference type="GO" id="GO:0004252">
    <property type="term" value="F:serine-type endopeptidase activity"/>
    <property type="evidence" value="ECO:0007669"/>
    <property type="project" value="InterPro"/>
</dbReference>
<dbReference type="PANTHER" id="PTHR14218:SF15">
    <property type="entry name" value="TRIPEPTIDYL-PEPTIDASE 1"/>
    <property type="match status" value="1"/>
</dbReference>
<protein>
    <submittedName>
        <fullName evidence="11">Ig-like domain repeat protein</fullName>
    </submittedName>
</protein>
<reference evidence="11" key="1">
    <citation type="submission" date="2021-04" db="EMBL/GenBank/DDBJ databases">
        <title>Phylogenetic analysis of Acidobacteriaceae.</title>
        <authorList>
            <person name="Qiu L."/>
            <person name="Zhang Q."/>
        </authorList>
    </citation>
    <scope>NUCLEOTIDE SEQUENCE</scope>
    <source>
        <strain evidence="11">DSM 25168</strain>
    </source>
</reference>
<dbReference type="SUPFAM" id="SSF54897">
    <property type="entry name" value="Protease propeptides/inhibitors"/>
    <property type="match status" value="1"/>
</dbReference>
<dbReference type="SMART" id="SM00944">
    <property type="entry name" value="Pro-kuma_activ"/>
    <property type="match status" value="1"/>
</dbReference>
<dbReference type="GO" id="GO:0006508">
    <property type="term" value="P:proteolysis"/>
    <property type="evidence" value="ECO:0007669"/>
    <property type="project" value="UniProtKB-KW"/>
</dbReference>
<dbReference type="SUPFAM" id="SSF52743">
    <property type="entry name" value="Subtilisin-like"/>
    <property type="match status" value="1"/>
</dbReference>
<dbReference type="InterPro" id="IPR023828">
    <property type="entry name" value="Peptidase_S8_Ser-AS"/>
</dbReference>
<evidence type="ECO:0000256" key="7">
    <source>
        <dbReference type="ARBA" id="ARBA00023145"/>
    </source>
</evidence>
<evidence type="ECO:0000256" key="5">
    <source>
        <dbReference type="ARBA" id="ARBA00022825"/>
    </source>
</evidence>
<feature type="domain" description="Peptidase S53" evidence="10">
    <location>
        <begin position="237"/>
        <end position="701"/>
    </location>
</feature>
<keyword evidence="8" id="KW-1133">Transmembrane helix</keyword>
<dbReference type="Pfam" id="PF16640">
    <property type="entry name" value="Big_3_5"/>
    <property type="match status" value="4"/>
</dbReference>
<dbReference type="InterPro" id="IPR032109">
    <property type="entry name" value="Big_3_5"/>
</dbReference>
<dbReference type="Pfam" id="PF09286">
    <property type="entry name" value="Pro-kuma_activ"/>
    <property type="match status" value="1"/>
</dbReference>
<keyword evidence="7" id="KW-0865">Zymogen</keyword>
<evidence type="ECO:0000256" key="2">
    <source>
        <dbReference type="ARBA" id="ARBA00022670"/>
    </source>
</evidence>
<dbReference type="Proteomes" id="UP001059380">
    <property type="component" value="Chromosome"/>
</dbReference>
<proteinExistence type="predicted"/>
<keyword evidence="8" id="KW-0472">Membrane</keyword>
<evidence type="ECO:0000313" key="12">
    <source>
        <dbReference type="Proteomes" id="UP001059380"/>
    </source>
</evidence>
<evidence type="ECO:0000256" key="9">
    <source>
        <dbReference type="SAM" id="SignalP"/>
    </source>
</evidence>
<dbReference type="InterPro" id="IPR015366">
    <property type="entry name" value="S53_propep"/>
</dbReference>
<feature type="transmembrane region" description="Helical" evidence="8">
    <location>
        <begin position="1183"/>
        <end position="1202"/>
    </location>
</feature>
<dbReference type="InterPro" id="IPR013783">
    <property type="entry name" value="Ig-like_fold"/>
</dbReference>
<keyword evidence="8" id="KW-0812">Transmembrane</keyword>
<dbReference type="Gene3D" id="3.40.50.200">
    <property type="entry name" value="Peptidase S8/S53 domain"/>
    <property type="match status" value="1"/>
</dbReference>
<evidence type="ECO:0000256" key="1">
    <source>
        <dbReference type="ARBA" id="ARBA00001913"/>
    </source>
</evidence>
<name>A0A9J7BH83_9BACT</name>
<evidence type="ECO:0000313" key="11">
    <source>
        <dbReference type="EMBL" id="UWZ82332.1"/>
    </source>
</evidence>